<comment type="similarity">
    <text evidence="3">Belongs to the SmpB family.</text>
</comment>
<dbReference type="Proteomes" id="UP000231098">
    <property type="component" value="Unassembled WGS sequence"/>
</dbReference>
<dbReference type="PANTHER" id="PTHR30308:SF2">
    <property type="entry name" value="SSRA-BINDING PROTEIN"/>
    <property type="match status" value="1"/>
</dbReference>
<dbReference type="InterPro" id="IPR020081">
    <property type="entry name" value="SsrA-bd_prot_CS"/>
</dbReference>
<gene>
    <name evidence="3" type="primary">smpB</name>
    <name evidence="4" type="ORF">COT51_04080</name>
</gene>
<dbReference type="AlphaFoldDB" id="A0A2H0X8E5"/>
<protein>
    <recommendedName>
        <fullName evidence="3">SsrA-binding protein</fullName>
    </recommendedName>
    <alternativeName>
        <fullName evidence="3">Small protein B</fullName>
    </alternativeName>
</protein>
<dbReference type="SUPFAM" id="SSF74982">
    <property type="entry name" value="Small protein B (SmpB)"/>
    <property type="match status" value="1"/>
</dbReference>
<dbReference type="InterPro" id="IPR023620">
    <property type="entry name" value="SmpB"/>
</dbReference>
<evidence type="ECO:0000256" key="3">
    <source>
        <dbReference type="HAMAP-Rule" id="MF_00023"/>
    </source>
</evidence>
<dbReference type="GO" id="GO:0070930">
    <property type="term" value="P:trans-translation-dependent protein tagging"/>
    <property type="evidence" value="ECO:0007669"/>
    <property type="project" value="TreeGrafter"/>
</dbReference>
<evidence type="ECO:0000256" key="1">
    <source>
        <dbReference type="ARBA" id="ARBA00022490"/>
    </source>
</evidence>
<dbReference type="Pfam" id="PF01668">
    <property type="entry name" value="SmpB"/>
    <property type="match status" value="1"/>
</dbReference>
<dbReference type="PROSITE" id="PS01317">
    <property type="entry name" value="SSRP"/>
    <property type="match status" value="1"/>
</dbReference>
<comment type="subcellular location">
    <subcellularLocation>
        <location evidence="3">Cytoplasm</location>
    </subcellularLocation>
    <text evidence="3">The tmRNA-SmpB complex associates with stalled 70S ribosomes.</text>
</comment>
<organism evidence="4 5">
    <name type="scientific">candidate division WWE3 bacterium CG08_land_8_20_14_0_20_41_15</name>
    <dbReference type="NCBI Taxonomy" id="1975086"/>
    <lineage>
        <taxon>Bacteria</taxon>
        <taxon>Katanobacteria</taxon>
    </lineage>
</organism>
<accession>A0A2H0X8E5</accession>
<dbReference type="EMBL" id="PEYV01000067">
    <property type="protein sequence ID" value="PIS21196.1"/>
    <property type="molecule type" value="Genomic_DNA"/>
</dbReference>
<keyword evidence="1 3" id="KW-0963">Cytoplasm</keyword>
<evidence type="ECO:0000313" key="4">
    <source>
        <dbReference type="EMBL" id="PIS21196.1"/>
    </source>
</evidence>
<dbReference type="GO" id="GO:0070929">
    <property type="term" value="P:trans-translation"/>
    <property type="evidence" value="ECO:0007669"/>
    <property type="project" value="UniProtKB-UniRule"/>
</dbReference>
<reference evidence="5" key="1">
    <citation type="submission" date="2017-09" db="EMBL/GenBank/DDBJ databases">
        <title>Depth-based differentiation of microbial function through sediment-hosted aquifers and enrichment of novel symbionts in the deep terrestrial subsurface.</title>
        <authorList>
            <person name="Probst A.J."/>
            <person name="Ladd B."/>
            <person name="Jarett J.K."/>
            <person name="Geller-Mcgrath D.E."/>
            <person name="Sieber C.M.K."/>
            <person name="Emerson J.B."/>
            <person name="Anantharaman K."/>
            <person name="Thomas B.C."/>
            <person name="Malmstrom R."/>
            <person name="Stieglmeier M."/>
            <person name="Klingl A."/>
            <person name="Woyke T."/>
            <person name="Ryan C.M."/>
            <person name="Banfield J.F."/>
        </authorList>
    </citation>
    <scope>NUCLEOTIDE SEQUENCE [LARGE SCALE GENOMIC DNA]</scope>
</reference>
<dbReference type="CDD" id="cd09294">
    <property type="entry name" value="SmpB"/>
    <property type="match status" value="1"/>
</dbReference>
<proteinExistence type="inferred from homology"/>
<dbReference type="NCBIfam" id="NF003843">
    <property type="entry name" value="PRK05422.1"/>
    <property type="match status" value="1"/>
</dbReference>
<dbReference type="GO" id="GO:0005829">
    <property type="term" value="C:cytosol"/>
    <property type="evidence" value="ECO:0007669"/>
    <property type="project" value="TreeGrafter"/>
</dbReference>
<evidence type="ECO:0000256" key="2">
    <source>
        <dbReference type="ARBA" id="ARBA00022884"/>
    </source>
</evidence>
<name>A0A2H0X8E5_UNCKA</name>
<dbReference type="GO" id="GO:0003723">
    <property type="term" value="F:RNA binding"/>
    <property type="evidence" value="ECO:0007669"/>
    <property type="project" value="UniProtKB-UniRule"/>
</dbReference>
<dbReference type="HAMAP" id="MF_00023">
    <property type="entry name" value="SmpB"/>
    <property type="match status" value="1"/>
</dbReference>
<dbReference type="Gene3D" id="2.40.280.10">
    <property type="match status" value="1"/>
</dbReference>
<dbReference type="NCBIfam" id="TIGR00086">
    <property type="entry name" value="smpB"/>
    <property type="match status" value="1"/>
</dbReference>
<comment type="caution">
    <text evidence="4">The sequence shown here is derived from an EMBL/GenBank/DDBJ whole genome shotgun (WGS) entry which is preliminary data.</text>
</comment>
<keyword evidence="2 3" id="KW-0694">RNA-binding</keyword>
<sequence length="150" mass="17151">MRIISENKGAFWRYDIKDKVTAGIALTGGEVKSIKEGRVYLNGSFVKVIGKEAFLVGANIPLYKKATDESYDPERPRKLLLHREEISRLVGTASQKGYTILPLQIIENYAIIKLIVGVGKGRKEYEKKEVVMERQEKRDTERLVKELNRL</sequence>
<dbReference type="PANTHER" id="PTHR30308">
    <property type="entry name" value="TMRNA-BINDING COMPONENT OF TRANS-TRANSLATION TAGGING COMPLEX"/>
    <property type="match status" value="1"/>
</dbReference>
<comment type="function">
    <text evidence="3">Required for rescue of stalled ribosomes mediated by trans-translation. Binds to transfer-messenger RNA (tmRNA), required for stable association of tmRNA with ribosomes. tmRNA and SmpB together mimic tRNA shape, replacing the anticodon stem-loop with SmpB. tmRNA is encoded by the ssrA gene; the 2 termini fold to resemble tRNA(Ala) and it encodes a 'tag peptide', a short internal open reading frame. During trans-translation Ala-aminoacylated tmRNA acts like a tRNA, entering the A-site of stalled ribosomes, displacing the stalled mRNA. The ribosome then switches to translate the ORF on the tmRNA; the nascent peptide is terminated with the 'tag peptide' encoded by the tmRNA and targeted for degradation. The ribosome is freed to recommence translation, which seems to be the essential function of trans-translation.</text>
</comment>
<dbReference type="InterPro" id="IPR000037">
    <property type="entry name" value="SsrA-bd_prot"/>
</dbReference>
<evidence type="ECO:0000313" key="5">
    <source>
        <dbReference type="Proteomes" id="UP000231098"/>
    </source>
</evidence>